<dbReference type="GeneID" id="28848972"/>
<organism evidence="8 9">
    <name type="scientific">Pochonia chlamydosporia 170</name>
    <dbReference type="NCBI Taxonomy" id="1380566"/>
    <lineage>
        <taxon>Eukaryota</taxon>
        <taxon>Fungi</taxon>
        <taxon>Dikarya</taxon>
        <taxon>Ascomycota</taxon>
        <taxon>Pezizomycotina</taxon>
        <taxon>Sordariomycetes</taxon>
        <taxon>Hypocreomycetidae</taxon>
        <taxon>Hypocreales</taxon>
        <taxon>Clavicipitaceae</taxon>
        <taxon>Pochonia</taxon>
    </lineage>
</organism>
<comment type="caution">
    <text evidence="8">The sequence shown here is derived from an EMBL/GenBank/DDBJ whole genome shotgun (WGS) entry which is preliminary data.</text>
</comment>
<dbReference type="GO" id="GO:0004497">
    <property type="term" value="F:monooxygenase activity"/>
    <property type="evidence" value="ECO:0007669"/>
    <property type="project" value="UniProtKB-KW"/>
</dbReference>
<keyword evidence="3" id="KW-0285">Flavoprotein</keyword>
<dbReference type="SUPFAM" id="SSF51905">
    <property type="entry name" value="FAD/NAD(P)-binding domain"/>
    <property type="match status" value="1"/>
</dbReference>
<dbReference type="RefSeq" id="XP_018141911.1">
    <property type="nucleotide sequence ID" value="XM_018284978.1"/>
</dbReference>
<dbReference type="PANTHER" id="PTHR13789:SF315">
    <property type="entry name" value="FAD-DEPENDENT MONOOXYGENASE MDPD"/>
    <property type="match status" value="1"/>
</dbReference>
<dbReference type="GO" id="GO:0071949">
    <property type="term" value="F:FAD binding"/>
    <property type="evidence" value="ECO:0007669"/>
    <property type="project" value="InterPro"/>
</dbReference>
<evidence type="ECO:0000256" key="5">
    <source>
        <dbReference type="ARBA" id="ARBA00023002"/>
    </source>
</evidence>
<evidence type="ECO:0000256" key="4">
    <source>
        <dbReference type="ARBA" id="ARBA00022827"/>
    </source>
</evidence>
<name>A0A179FGR3_METCM</name>
<dbReference type="InterPro" id="IPR050493">
    <property type="entry name" value="FAD-dep_Monooxygenase_BioMet"/>
</dbReference>
<comment type="similarity">
    <text evidence="2">Belongs to the paxM FAD-dependent monooxygenase family.</text>
</comment>
<feature type="domain" description="FAD-binding" evidence="7">
    <location>
        <begin position="9"/>
        <end position="169"/>
    </location>
</feature>
<evidence type="ECO:0000259" key="7">
    <source>
        <dbReference type="Pfam" id="PF01494"/>
    </source>
</evidence>
<dbReference type="PRINTS" id="PR00420">
    <property type="entry name" value="RNGMNOXGNASE"/>
</dbReference>
<evidence type="ECO:0000256" key="2">
    <source>
        <dbReference type="ARBA" id="ARBA00007992"/>
    </source>
</evidence>
<dbReference type="Proteomes" id="UP000078397">
    <property type="component" value="Unassembled WGS sequence"/>
</dbReference>
<accession>A0A179FGR3</accession>
<dbReference type="EMBL" id="LSBJ02000005">
    <property type="protein sequence ID" value="OAQ64597.1"/>
    <property type="molecule type" value="Genomic_DNA"/>
</dbReference>
<dbReference type="AlphaFoldDB" id="A0A179FGR3"/>
<dbReference type="InterPro" id="IPR002938">
    <property type="entry name" value="FAD-bd"/>
</dbReference>
<gene>
    <name evidence="8" type="ORF">VFPPC_05854</name>
</gene>
<protein>
    <submittedName>
        <fullName evidence="8">Salicylate hydroxylase</fullName>
    </submittedName>
</protein>
<keyword evidence="5" id="KW-0560">Oxidoreductase</keyword>
<comment type="cofactor">
    <cofactor evidence="1">
        <name>FAD</name>
        <dbReference type="ChEBI" id="CHEBI:57692"/>
    </cofactor>
</comment>
<dbReference type="InterPro" id="IPR036188">
    <property type="entry name" value="FAD/NAD-bd_sf"/>
</dbReference>
<dbReference type="KEGG" id="pchm:VFPPC_05854"/>
<evidence type="ECO:0000313" key="8">
    <source>
        <dbReference type="EMBL" id="OAQ64597.1"/>
    </source>
</evidence>
<evidence type="ECO:0000313" key="9">
    <source>
        <dbReference type="Proteomes" id="UP000078397"/>
    </source>
</evidence>
<dbReference type="STRING" id="1380566.A0A179FGR3"/>
<keyword evidence="4" id="KW-0274">FAD</keyword>
<dbReference type="Pfam" id="PF01494">
    <property type="entry name" value="FAD_binding_3"/>
    <property type="match status" value="1"/>
</dbReference>
<evidence type="ECO:0000256" key="6">
    <source>
        <dbReference type="ARBA" id="ARBA00023033"/>
    </source>
</evidence>
<dbReference type="PANTHER" id="PTHR13789">
    <property type="entry name" value="MONOOXYGENASE"/>
    <property type="match status" value="1"/>
</dbReference>
<dbReference type="OrthoDB" id="420606at2759"/>
<keyword evidence="9" id="KW-1185">Reference proteome</keyword>
<reference evidence="8 9" key="1">
    <citation type="journal article" date="2016" name="PLoS Pathog.">
        <title>Biosynthesis of antibiotic leucinostatins in bio-control fungus Purpureocillium lilacinum and their inhibition on phytophthora revealed by genome mining.</title>
        <authorList>
            <person name="Wang G."/>
            <person name="Liu Z."/>
            <person name="Lin R."/>
            <person name="Li E."/>
            <person name="Mao Z."/>
            <person name="Ling J."/>
            <person name="Yang Y."/>
            <person name="Yin W.B."/>
            <person name="Xie B."/>
        </authorList>
    </citation>
    <scope>NUCLEOTIDE SEQUENCE [LARGE SCALE GENOMIC DNA]</scope>
    <source>
        <strain evidence="8">170</strain>
    </source>
</reference>
<keyword evidence="6" id="KW-0503">Monooxygenase</keyword>
<evidence type="ECO:0000256" key="1">
    <source>
        <dbReference type="ARBA" id="ARBA00001974"/>
    </source>
</evidence>
<sequence>MPTNQPLRIIIAGAGLGGLAAACRFAKDGHQVELFERSKSLSTASGAIFIRSNAVRCFCRWQMRNAFEAVTAEIRNHQTRNGIDNELLQRLSSTGFSEYPEWSTDREALQNLLYEQARAAGARITFGAEIADISEAGNLVYATCQDGAKYTGDLLLAADGISSRLRATILSGQKPTSLTPIPAPSVHYPTEIPRDRLLANTLTKSLIAEPDADDSIMWAGHGGYAIGKYNHARQLFNLMFSIQDSSEDYAKNPRLFDEIGDTSIVKDFFKRYHPILGALSGMTESCSRWRLARLEPLDTWSSQGGRLVLLGDSAHAMLPNLAQGFSCIVEDIEVLSLLLENGGDVSSIVKSWEDIRIPRVTRLQDGSLWNYRLYTSGKAPGEELSEEDKKLPMGEGNGNAPFNSLPFLKWVFDYDAAKEATTAIAQAHGQT</sequence>
<evidence type="ECO:0000256" key="3">
    <source>
        <dbReference type="ARBA" id="ARBA00022630"/>
    </source>
</evidence>
<proteinExistence type="inferred from homology"/>
<dbReference type="Gene3D" id="3.50.50.60">
    <property type="entry name" value="FAD/NAD(P)-binding domain"/>
    <property type="match status" value="1"/>
</dbReference>